<evidence type="ECO:0000313" key="2">
    <source>
        <dbReference type="Proteomes" id="UP000034852"/>
    </source>
</evidence>
<protein>
    <recommendedName>
        <fullName evidence="3">N-end rule aminoacyl transferase C-terminal domain-containing protein</fullName>
    </recommendedName>
</protein>
<gene>
    <name evidence="1" type="ORF">US52_C0051G0011</name>
</gene>
<name>A0A0G0JD22_9BACT</name>
<accession>A0A0G0JD22</accession>
<proteinExistence type="predicted"/>
<evidence type="ECO:0008006" key="3">
    <source>
        <dbReference type="Google" id="ProtNLM"/>
    </source>
</evidence>
<reference evidence="1 2" key="1">
    <citation type="journal article" date="2015" name="Nature">
        <title>rRNA introns, odd ribosomes, and small enigmatic genomes across a large radiation of phyla.</title>
        <authorList>
            <person name="Brown C.T."/>
            <person name="Hug L.A."/>
            <person name="Thomas B.C."/>
            <person name="Sharon I."/>
            <person name="Castelle C.J."/>
            <person name="Singh A."/>
            <person name="Wilkins M.J."/>
            <person name="Williams K.H."/>
            <person name="Banfield J.F."/>
        </authorList>
    </citation>
    <scope>NUCLEOTIDE SEQUENCE [LARGE SCALE GENOMIC DNA]</scope>
</reference>
<evidence type="ECO:0000313" key="1">
    <source>
        <dbReference type="EMBL" id="KKQ34659.1"/>
    </source>
</evidence>
<organism evidence="1 2">
    <name type="scientific">candidate division WS6 bacterium GW2011_GWA2_37_6</name>
    <dbReference type="NCBI Taxonomy" id="1619087"/>
    <lineage>
        <taxon>Bacteria</taxon>
        <taxon>Candidatus Dojkabacteria</taxon>
    </lineage>
</organism>
<comment type="caution">
    <text evidence="1">The sequence shown here is derived from an EMBL/GenBank/DDBJ whole genome shotgun (WGS) entry which is preliminary data.</text>
</comment>
<dbReference type="Proteomes" id="UP000034852">
    <property type="component" value="Unassembled WGS sequence"/>
</dbReference>
<dbReference type="AlphaFoldDB" id="A0A0G0JD22"/>
<dbReference type="EMBL" id="LBTH01000051">
    <property type="protein sequence ID" value="KKQ34659.1"/>
    <property type="molecule type" value="Genomic_DNA"/>
</dbReference>
<sequence>MPQYFHFKKTAIPGISNREIVDLYGEGYVLTRVPDQMDQVRSLRIDLSKFELSSENRRVLRKTEDISLFEFELSLPLDNKTNWRIFNLGKTFYKENFNDVEFSANKIREILYSGANNGLHFNKLLVYYKNNTLGNDTTSATIDHTKTLGYCILYKAEKIIHYCYPSYDLTSNVPNLGMGMMLKAITMAKEPDQNLRYIYLGSFSRPTDIYKLQFKGLEWWDGNKWVDDIGLLKDQIKSN</sequence>